<reference evidence="1" key="2">
    <citation type="submission" date="2025-03" db="EMBL/GenBank/DDBJ databases">
        <authorList>
            <consortium name="ELIXIR-Norway"/>
            <consortium name="Elixir Norway"/>
        </authorList>
    </citation>
    <scope>NUCLEOTIDE SEQUENCE</scope>
</reference>
<accession>A0AC59Z2X8</accession>
<protein>
    <submittedName>
        <fullName evidence="1">Uncharacterized protein</fullName>
    </submittedName>
</protein>
<dbReference type="EMBL" id="OX596107">
    <property type="protein sequence ID" value="CAN0180970.1"/>
    <property type="molecule type" value="Genomic_DNA"/>
</dbReference>
<evidence type="ECO:0000313" key="1">
    <source>
        <dbReference type="EMBL" id="CAN0180970.1"/>
    </source>
</evidence>
<dbReference type="Proteomes" id="UP001162501">
    <property type="component" value="Chromosome 23"/>
</dbReference>
<reference evidence="1" key="1">
    <citation type="submission" date="2023-05" db="EMBL/GenBank/DDBJ databases">
        <authorList>
            <consortium name="ELIXIR-Norway"/>
        </authorList>
    </citation>
    <scope>NUCLEOTIDE SEQUENCE</scope>
</reference>
<organism evidence="1 2">
    <name type="scientific">Rangifer tarandus platyrhynchus</name>
    <name type="common">Svalbard reindeer</name>
    <dbReference type="NCBI Taxonomy" id="3082113"/>
    <lineage>
        <taxon>Eukaryota</taxon>
        <taxon>Metazoa</taxon>
        <taxon>Chordata</taxon>
        <taxon>Craniata</taxon>
        <taxon>Vertebrata</taxon>
        <taxon>Euteleostomi</taxon>
        <taxon>Mammalia</taxon>
        <taxon>Eutheria</taxon>
        <taxon>Laurasiatheria</taxon>
        <taxon>Artiodactyla</taxon>
        <taxon>Ruminantia</taxon>
        <taxon>Pecora</taxon>
        <taxon>Cervidae</taxon>
        <taxon>Odocoileinae</taxon>
        <taxon>Rangifer</taxon>
    </lineage>
</organism>
<evidence type="ECO:0000313" key="2">
    <source>
        <dbReference type="Proteomes" id="UP001162501"/>
    </source>
</evidence>
<gene>
    <name evidence="1" type="ORF">MRATA1EN22A_LOCUS13252</name>
</gene>
<proteinExistence type="predicted"/>
<sequence length="252" mass="26690">MTPSVSSVSSLVDGPQHLASQCHCQDAPAPRTLHAPALFWQNITFSSKTRPVFLQSPLLKPEAHPSGSTHGVSAGHVHPPAWPDDPTGGQAMCPREACNCFLKPLSAEVHVSGPRESWGECPLAPVRKALTLEALGFRKHWSGSSSPKASICLWSEFSSGLRAPDAAALGSPGQLPVGPGRERAFQAGVQRPGPRAPAAPPQPRTGLAATNLLSVSLACPPPSSHHRYTQGSCWREASSDFRPPCGSWMRQA</sequence>
<name>A0AC59Z2X8_RANTA</name>